<dbReference type="GeneID" id="64117487"/>
<dbReference type="InterPro" id="IPR016181">
    <property type="entry name" value="Acyl_CoA_acyltransferase"/>
</dbReference>
<proteinExistence type="predicted"/>
<dbReference type="InterPro" id="IPR000182">
    <property type="entry name" value="GNAT_dom"/>
</dbReference>
<organism evidence="2 3">
    <name type="scientific">Mammaliicoccus vitulinus</name>
    <dbReference type="NCBI Taxonomy" id="71237"/>
    <lineage>
        <taxon>Bacteria</taxon>
        <taxon>Bacillati</taxon>
        <taxon>Bacillota</taxon>
        <taxon>Bacilli</taxon>
        <taxon>Bacillales</taxon>
        <taxon>Staphylococcaceae</taxon>
        <taxon>Mammaliicoccus</taxon>
    </lineage>
</organism>
<dbReference type="STRING" id="1167632.GCA_000286335_01502"/>
<name>A0A2T4PWG0_9STAP</name>
<dbReference type="EMBL" id="PZFK01000002">
    <property type="protein sequence ID" value="PTI30854.1"/>
    <property type="molecule type" value="Genomic_DNA"/>
</dbReference>
<reference evidence="2 3" key="1">
    <citation type="journal article" date="2016" name="Front. Microbiol.">
        <title>Comprehensive Phylogenetic Analysis of Bovine Non-aureus Staphylococci Species Based on Whole-Genome Sequencing.</title>
        <authorList>
            <person name="Naushad S."/>
            <person name="Barkema H.W."/>
            <person name="Luby C."/>
            <person name="Condas L.A."/>
            <person name="Nobrega D.B."/>
            <person name="Carson D.A."/>
            <person name="De Buck J."/>
        </authorList>
    </citation>
    <scope>NUCLEOTIDE SEQUENCE [LARGE SCALE GENOMIC DNA]</scope>
    <source>
        <strain evidence="2 3">SNUC 2204</strain>
    </source>
</reference>
<dbReference type="SUPFAM" id="SSF55729">
    <property type="entry name" value="Acyl-CoA N-acyltransferases (Nat)"/>
    <property type="match status" value="1"/>
</dbReference>
<evidence type="ECO:0000259" key="1">
    <source>
        <dbReference type="PROSITE" id="PS51186"/>
    </source>
</evidence>
<dbReference type="Gene3D" id="3.40.630.30">
    <property type="match status" value="1"/>
</dbReference>
<evidence type="ECO:0000313" key="2">
    <source>
        <dbReference type="EMBL" id="PTI30854.1"/>
    </source>
</evidence>
<evidence type="ECO:0000313" key="3">
    <source>
        <dbReference type="Proteomes" id="UP000241209"/>
    </source>
</evidence>
<dbReference type="Pfam" id="PF00583">
    <property type="entry name" value="Acetyltransf_1"/>
    <property type="match status" value="1"/>
</dbReference>
<dbReference type="GO" id="GO:0016747">
    <property type="term" value="F:acyltransferase activity, transferring groups other than amino-acyl groups"/>
    <property type="evidence" value="ECO:0007669"/>
    <property type="project" value="InterPro"/>
</dbReference>
<dbReference type="Proteomes" id="UP000241209">
    <property type="component" value="Unassembled WGS sequence"/>
</dbReference>
<dbReference type="OrthoDB" id="5292888at2"/>
<sequence>MIIRDKKESDIETLAKVHFESWISTYKGIVSDSYLDSLTLQSYIEKHRIFNAPCIVAEIDGEVVGFLMYSKDKDEDTSDKCGEIMVIYLLPAFQHKGIGTCLMQEAEKRMKSEYDQLSLWVLEDNIPTVKFYEKMGFKKDGKYELEELGNVLRETRMIKNL</sequence>
<dbReference type="InterPro" id="IPR050276">
    <property type="entry name" value="MshD_Acetyltransferase"/>
</dbReference>
<dbReference type="AlphaFoldDB" id="A0A2T4PWG0"/>
<feature type="domain" description="N-acetyltransferase" evidence="1">
    <location>
        <begin position="1"/>
        <end position="161"/>
    </location>
</feature>
<accession>A0A2T4PWG0</accession>
<dbReference type="PROSITE" id="PS51186">
    <property type="entry name" value="GNAT"/>
    <property type="match status" value="1"/>
</dbReference>
<dbReference type="RefSeq" id="WP_107536577.1">
    <property type="nucleotide sequence ID" value="NZ_BMDF01000005.1"/>
</dbReference>
<gene>
    <name evidence="2" type="ORF">BU072_00835</name>
</gene>
<protein>
    <submittedName>
        <fullName evidence="2">GNAT family N-acetyltransferase</fullName>
    </submittedName>
</protein>
<dbReference type="CDD" id="cd04301">
    <property type="entry name" value="NAT_SF"/>
    <property type="match status" value="1"/>
</dbReference>
<comment type="caution">
    <text evidence="2">The sequence shown here is derived from an EMBL/GenBank/DDBJ whole genome shotgun (WGS) entry which is preliminary data.</text>
</comment>
<keyword evidence="2" id="KW-0808">Transferase</keyword>
<dbReference type="PANTHER" id="PTHR43617">
    <property type="entry name" value="L-AMINO ACID N-ACETYLTRANSFERASE"/>
    <property type="match status" value="1"/>
</dbReference>